<dbReference type="SUPFAM" id="SSF56796">
    <property type="entry name" value="Dehydroquinate synthase-like"/>
    <property type="match status" value="1"/>
</dbReference>
<accession>A0A0F7IER6</accession>
<evidence type="ECO:0000259" key="2">
    <source>
        <dbReference type="Pfam" id="PF00465"/>
    </source>
</evidence>
<dbReference type="AlphaFoldDB" id="A0A0F7IER6"/>
<dbReference type="STRING" id="113653.GAH_01823"/>
<dbReference type="FunFam" id="3.40.50.1970:FF:000003">
    <property type="entry name" value="Alcohol dehydrogenase, iron-containing"/>
    <property type="match status" value="1"/>
</dbReference>
<keyword evidence="5" id="KW-1185">Reference proteome</keyword>
<dbReference type="HOGENOM" id="CLU_007207_0_0_2"/>
<dbReference type="Gene3D" id="3.40.50.1970">
    <property type="match status" value="1"/>
</dbReference>
<dbReference type="GO" id="GO:0004022">
    <property type="term" value="F:alcohol dehydrogenase (NAD+) activity"/>
    <property type="evidence" value="ECO:0007669"/>
    <property type="project" value="UniProtKB-EC"/>
</dbReference>
<dbReference type="OrthoDB" id="57329at2157"/>
<evidence type="ECO:0000313" key="5">
    <source>
        <dbReference type="Proteomes" id="UP000034723"/>
    </source>
</evidence>
<dbReference type="PANTHER" id="PTHR11496:SF83">
    <property type="entry name" value="HYDROXYACID-OXOACID TRANSHYDROGENASE, MITOCHONDRIAL"/>
    <property type="match status" value="1"/>
</dbReference>
<name>A0A0F7IER6_9EURY</name>
<dbReference type="RefSeq" id="WP_052747835.1">
    <property type="nucleotide sequence ID" value="NZ_CP011267.1"/>
</dbReference>
<dbReference type="InParanoid" id="A0A0F7IER6"/>
<dbReference type="Gene3D" id="1.20.1090.10">
    <property type="entry name" value="Dehydroquinate synthase-like - alpha domain"/>
    <property type="match status" value="1"/>
</dbReference>
<dbReference type="Pfam" id="PF25137">
    <property type="entry name" value="ADH_Fe_C"/>
    <property type="match status" value="1"/>
</dbReference>
<feature type="domain" description="Alcohol dehydrogenase iron-type/glycerol dehydrogenase GldA" evidence="2">
    <location>
        <begin position="7"/>
        <end position="170"/>
    </location>
</feature>
<dbReference type="PANTHER" id="PTHR11496">
    <property type="entry name" value="ALCOHOL DEHYDROGENASE"/>
    <property type="match status" value="1"/>
</dbReference>
<dbReference type="CDD" id="cd14862">
    <property type="entry name" value="Fe-ADH-like"/>
    <property type="match status" value="1"/>
</dbReference>
<dbReference type="InterPro" id="IPR001670">
    <property type="entry name" value="ADH_Fe/GldA"/>
</dbReference>
<dbReference type="Proteomes" id="UP000034723">
    <property type="component" value="Chromosome"/>
</dbReference>
<dbReference type="GO" id="GO:0046872">
    <property type="term" value="F:metal ion binding"/>
    <property type="evidence" value="ECO:0007669"/>
    <property type="project" value="InterPro"/>
</dbReference>
<proteinExistence type="predicted"/>
<dbReference type="InterPro" id="IPR039697">
    <property type="entry name" value="Alcohol_dehydrogenase_Fe"/>
</dbReference>
<reference evidence="4 5" key="1">
    <citation type="submission" date="2015-04" db="EMBL/GenBank/DDBJ databases">
        <title>The complete genome sequence of the hyperthermophilic, obligate iron-reducing archaeon Geoglobus ahangari strain 234T.</title>
        <authorList>
            <person name="Manzella M.P."/>
            <person name="Holmes D.E."/>
            <person name="Rocheleau J.M."/>
            <person name="Chung A."/>
            <person name="Reguera G."/>
            <person name="Kashefi K."/>
        </authorList>
    </citation>
    <scope>NUCLEOTIDE SEQUENCE [LARGE SCALE GENOMIC DNA]</scope>
    <source>
        <strain evidence="4 5">234</strain>
    </source>
</reference>
<dbReference type="EMBL" id="CP011267">
    <property type="protein sequence ID" value="AKG90899.1"/>
    <property type="molecule type" value="Genomic_DNA"/>
</dbReference>
<evidence type="ECO:0000259" key="3">
    <source>
        <dbReference type="Pfam" id="PF25137"/>
    </source>
</evidence>
<protein>
    <submittedName>
        <fullName evidence="4">Alcohol dehydrogenase, class IV</fullName>
        <ecNumber evidence="4">1.1.1.1</ecNumber>
    </submittedName>
</protein>
<organism evidence="4 5">
    <name type="scientific">Geoglobus ahangari</name>
    <dbReference type="NCBI Taxonomy" id="113653"/>
    <lineage>
        <taxon>Archaea</taxon>
        <taxon>Methanobacteriati</taxon>
        <taxon>Methanobacteriota</taxon>
        <taxon>Archaeoglobi</taxon>
        <taxon>Archaeoglobales</taxon>
        <taxon>Archaeoglobaceae</taxon>
        <taxon>Geoglobus</taxon>
    </lineage>
</organism>
<dbReference type="InterPro" id="IPR018211">
    <property type="entry name" value="ADH_Fe_CS"/>
</dbReference>
<feature type="domain" description="Fe-containing alcohol dehydrogenase-like C-terminal" evidence="3">
    <location>
        <begin position="182"/>
        <end position="360"/>
    </location>
</feature>
<sequence length="361" mass="40177">MWKFLAPRVIFGEDSVEFLERYEDSRPVVVTDKVMVELGHLDTIGKHLGEFEVYAAEPREPLKSDALDLAERIRELNPDIIIALGGGSVIDLAKAGRILSEVEMEPEEITPFTDLRDYGFEKRTEFIAIPTTSGTGSEASWAIVLKDEEEDRKVVMANEEVVPDYAIVDPVFVKSMPGKLVISTGFDALSHAVEAFLSTFSNPFSDALAVRATRDILENIEKSFEGDEMAREVMHISATMAGMAFSNSQVGVVHALAHAFGAVMNVPHGDAIAGFLLPVLEFYRERGVERLDELSRLVGFDVMERIREISERFDVFSVFSEKPFDDAIPEIVEKAMQDSCVITGPFVPDAEDLENILRRLV</sequence>
<dbReference type="KEGG" id="gah:GAH_01823"/>
<gene>
    <name evidence="4" type="ORF">GAH_01823</name>
</gene>
<dbReference type="GeneID" id="24804390"/>
<keyword evidence="1 4" id="KW-0560">Oxidoreductase</keyword>
<dbReference type="PROSITE" id="PS00913">
    <property type="entry name" value="ADH_IRON_1"/>
    <property type="match status" value="1"/>
</dbReference>
<dbReference type="EC" id="1.1.1.1" evidence="4"/>
<dbReference type="Pfam" id="PF00465">
    <property type="entry name" value="Fe-ADH"/>
    <property type="match status" value="1"/>
</dbReference>
<dbReference type="InterPro" id="IPR056798">
    <property type="entry name" value="ADH_Fe_C"/>
</dbReference>
<evidence type="ECO:0000256" key="1">
    <source>
        <dbReference type="ARBA" id="ARBA00023002"/>
    </source>
</evidence>
<evidence type="ECO:0000313" key="4">
    <source>
        <dbReference type="EMBL" id="AKG90899.1"/>
    </source>
</evidence>